<evidence type="ECO:0000259" key="1">
    <source>
        <dbReference type="PROSITE" id="PS50969"/>
    </source>
</evidence>
<dbReference type="EMBL" id="GG662435">
    <property type="protein sequence ID" value="EAS04951.1"/>
    <property type="molecule type" value="Genomic_DNA"/>
</dbReference>
<dbReference type="SMART" id="SM00577">
    <property type="entry name" value="CPDc"/>
    <property type="match status" value="1"/>
</dbReference>
<proteinExistence type="predicted"/>
<dbReference type="Proteomes" id="UP000009168">
    <property type="component" value="Unassembled WGS sequence"/>
</dbReference>
<evidence type="ECO:0000313" key="2">
    <source>
        <dbReference type="EMBL" id="EAS04951.1"/>
    </source>
</evidence>
<accession>I7LXM8</accession>
<name>I7LXM8_TETTS</name>
<reference evidence="3" key="1">
    <citation type="journal article" date="2006" name="PLoS Biol.">
        <title>Macronuclear genome sequence of the ciliate Tetrahymena thermophila, a model eukaryote.</title>
        <authorList>
            <person name="Eisen J.A."/>
            <person name="Coyne R.S."/>
            <person name="Wu M."/>
            <person name="Wu D."/>
            <person name="Thiagarajan M."/>
            <person name="Wortman J.R."/>
            <person name="Badger J.H."/>
            <person name="Ren Q."/>
            <person name="Amedeo P."/>
            <person name="Jones K.M."/>
            <person name="Tallon L.J."/>
            <person name="Delcher A.L."/>
            <person name="Salzberg S.L."/>
            <person name="Silva J.C."/>
            <person name="Haas B.J."/>
            <person name="Majoros W.H."/>
            <person name="Farzad M."/>
            <person name="Carlton J.M."/>
            <person name="Smith R.K. Jr."/>
            <person name="Garg J."/>
            <person name="Pearlman R.E."/>
            <person name="Karrer K.M."/>
            <person name="Sun L."/>
            <person name="Manning G."/>
            <person name="Elde N.C."/>
            <person name="Turkewitz A.P."/>
            <person name="Asai D.J."/>
            <person name="Wilkes D.E."/>
            <person name="Wang Y."/>
            <person name="Cai H."/>
            <person name="Collins K."/>
            <person name="Stewart B.A."/>
            <person name="Lee S.R."/>
            <person name="Wilamowska K."/>
            <person name="Weinberg Z."/>
            <person name="Ruzzo W.L."/>
            <person name="Wloga D."/>
            <person name="Gaertig J."/>
            <person name="Frankel J."/>
            <person name="Tsao C.-C."/>
            <person name="Gorovsky M.A."/>
            <person name="Keeling P.J."/>
            <person name="Waller R.F."/>
            <person name="Patron N.J."/>
            <person name="Cherry J.M."/>
            <person name="Stover N.A."/>
            <person name="Krieger C.J."/>
            <person name="del Toro C."/>
            <person name="Ryder H.F."/>
            <person name="Williamson S.C."/>
            <person name="Barbeau R.A."/>
            <person name="Hamilton E.P."/>
            <person name="Orias E."/>
        </authorList>
    </citation>
    <scope>NUCLEOTIDE SEQUENCE [LARGE SCALE GENOMIC DNA]</scope>
    <source>
        <strain evidence="3">SB210</strain>
    </source>
</reference>
<dbReference type="CDD" id="cd07521">
    <property type="entry name" value="HAD_FCP1-like"/>
    <property type="match status" value="1"/>
</dbReference>
<dbReference type="STRING" id="312017.I7LXM8"/>
<dbReference type="RefSeq" id="XP_001025196.1">
    <property type="nucleotide sequence ID" value="XM_001025196.3"/>
</dbReference>
<feature type="domain" description="FCP1 homology" evidence="1">
    <location>
        <begin position="236"/>
        <end position="397"/>
    </location>
</feature>
<dbReference type="InterPro" id="IPR011948">
    <property type="entry name" value="Dullard_phosphatase"/>
</dbReference>
<keyword evidence="3" id="KW-1185">Reference proteome</keyword>
<dbReference type="OrthoDB" id="313077at2759"/>
<dbReference type="AlphaFoldDB" id="I7LXM8"/>
<dbReference type="InterPro" id="IPR023214">
    <property type="entry name" value="HAD_sf"/>
</dbReference>
<dbReference type="eggNOG" id="KOG1605">
    <property type="taxonomic scope" value="Eukaryota"/>
</dbReference>
<dbReference type="InterPro" id="IPR036412">
    <property type="entry name" value="HAD-like_sf"/>
</dbReference>
<dbReference type="InterPro" id="IPR004274">
    <property type="entry name" value="FCP1_dom"/>
</dbReference>
<dbReference type="InParanoid" id="I7LXM8"/>
<evidence type="ECO:0000313" key="3">
    <source>
        <dbReference type="Proteomes" id="UP000009168"/>
    </source>
</evidence>
<dbReference type="PROSITE" id="PS50969">
    <property type="entry name" value="FCP1"/>
    <property type="match status" value="1"/>
</dbReference>
<dbReference type="SUPFAM" id="SSF56784">
    <property type="entry name" value="HAD-like"/>
    <property type="match status" value="1"/>
</dbReference>
<dbReference type="GO" id="GO:0016791">
    <property type="term" value="F:phosphatase activity"/>
    <property type="evidence" value="ECO:0007669"/>
    <property type="project" value="InterPro"/>
</dbReference>
<dbReference type="FunFam" id="3.40.50.1000:FF:000121">
    <property type="entry name" value="Uncharacterized protein"/>
    <property type="match status" value="1"/>
</dbReference>
<gene>
    <name evidence="2" type="ORF">TTHERM_00685940</name>
</gene>
<sequence length="426" mass="49119">MDKLFHFQAGSNNIKIKGQPGLQYYSDAEVEQKPYANKEVIVKKENPEGGVFKLDFGYATDENSDNENFSLKATSKMNNGKLSKFKNLSTQKHDGDNDLNQDEDLNNELSTQLTEPSKLKIKKSNSILENARKEVASVLQKNHLVKQHDLKSHIQMQERLIDSDAEAKNVAAKNEIIDSLKNHRYRHLIFSNYIAESSFKKHLTLVYRGLVYSTRCLKGPSEKYIESKKVNMKRPQYSKGKTLLLDLDETLIHTCSLKENPDQILKFKNEIGETQNIGLRIRPFCYEFLQKMTQFWDIFIFTASSSTYAEAIINFIDPTRKYISGILNRSNCMETKNGFFIKDLRIVSGSDLRYTILVDNLSHSFGFQIDNGVPILEWHNDKKDTELKYLMNYLIQAAQSNDVREFNRKNLKLSELVCLQPEELGI</sequence>
<protein>
    <submittedName>
        <fullName evidence="2">NLI interacting factor-like phosphatase</fullName>
    </submittedName>
</protein>
<dbReference type="Pfam" id="PF03031">
    <property type="entry name" value="NIF"/>
    <property type="match status" value="1"/>
</dbReference>
<dbReference type="InterPro" id="IPR050365">
    <property type="entry name" value="TIM50"/>
</dbReference>
<dbReference type="HOGENOM" id="CLU_020262_3_0_1"/>
<dbReference type="KEGG" id="tet:TTHERM_00685940"/>
<dbReference type="NCBIfam" id="TIGR02251">
    <property type="entry name" value="HIF-SF_euk"/>
    <property type="match status" value="1"/>
</dbReference>
<dbReference type="PANTHER" id="PTHR12210">
    <property type="entry name" value="DULLARD PROTEIN PHOSPHATASE"/>
    <property type="match status" value="1"/>
</dbReference>
<dbReference type="Gene3D" id="3.40.50.1000">
    <property type="entry name" value="HAD superfamily/HAD-like"/>
    <property type="match status" value="1"/>
</dbReference>
<dbReference type="GeneID" id="7826316"/>
<organism evidence="2 3">
    <name type="scientific">Tetrahymena thermophila (strain SB210)</name>
    <dbReference type="NCBI Taxonomy" id="312017"/>
    <lineage>
        <taxon>Eukaryota</taxon>
        <taxon>Sar</taxon>
        <taxon>Alveolata</taxon>
        <taxon>Ciliophora</taxon>
        <taxon>Intramacronucleata</taxon>
        <taxon>Oligohymenophorea</taxon>
        <taxon>Hymenostomatida</taxon>
        <taxon>Tetrahymenina</taxon>
        <taxon>Tetrahymenidae</taxon>
        <taxon>Tetrahymena</taxon>
    </lineage>
</organism>